<comment type="subcellular location">
    <subcellularLocation>
        <location evidence="1">Membrane</location>
        <topology evidence="1">Multi-pass membrane protein</topology>
    </subcellularLocation>
</comment>
<gene>
    <name evidence="5" type="ORF">SASPL_123186</name>
</gene>
<dbReference type="EMBL" id="PNBA02000008">
    <property type="protein sequence ID" value="KAG6415769.1"/>
    <property type="molecule type" value="Genomic_DNA"/>
</dbReference>
<dbReference type="InterPro" id="IPR025564">
    <property type="entry name" value="CAAD_dom"/>
</dbReference>
<evidence type="ECO:0000313" key="6">
    <source>
        <dbReference type="Proteomes" id="UP000298416"/>
    </source>
</evidence>
<feature type="region of interest" description="Disordered" evidence="2">
    <location>
        <begin position="252"/>
        <end position="467"/>
    </location>
</feature>
<dbReference type="Proteomes" id="UP000298416">
    <property type="component" value="Unassembled WGS sequence"/>
</dbReference>
<feature type="compositionally biased region" description="Basic and acidic residues" evidence="2">
    <location>
        <begin position="328"/>
        <end position="337"/>
    </location>
</feature>
<dbReference type="PANTHER" id="PTHR47347">
    <property type="entry name" value="GOLGIN CANDIDATE 5"/>
    <property type="match status" value="1"/>
</dbReference>
<feature type="transmembrane region" description="Helical" evidence="3">
    <location>
        <begin position="89"/>
        <end position="112"/>
    </location>
</feature>
<accession>A0A8X8ZTQ6</accession>
<protein>
    <recommendedName>
        <fullName evidence="4">Cyanobacterial aminoacyl-tRNA synthetase CAAD domain-containing protein</fullName>
    </recommendedName>
</protein>
<evidence type="ECO:0000256" key="3">
    <source>
        <dbReference type="SAM" id="Phobius"/>
    </source>
</evidence>
<feature type="compositionally biased region" description="Polar residues" evidence="2">
    <location>
        <begin position="386"/>
        <end position="413"/>
    </location>
</feature>
<dbReference type="Pfam" id="PF14159">
    <property type="entry name" value="CAAD"/>
    <property type="match status" value="1"/>
</dbReference>
<feature type="compositionally biased region" description="Basic and acidic residues" evidence="2">
    <location>
        <begin position="280"/>
        <end position="302"/>
    </location>
</feature>
<dbReference type="AlphaFoldDB" id="A0A8X8ZTQ6"/>
<keyword evidence="6" id="KW-1185">Reference proteome</keyword>
<sequence>MASILTRMPSPPLMVVNGRKPISGMPQRFAFPAARDINYICQSYSCVCIGTEASYLMSSRETRSLWSGSKGHRRKLRIFDIWDNSEDRVALIGLGFAGVVGFWAAVNIVTAIDKLPVVPSLLELIGLLFASSGLSGLIENMAWFSGKVSLGNLDFAGAVNKLSESVKNIEKNFDSALGIEEKSDADAAAAASDSEAHCDWQSINSASFCITASGIWPSATDENALFEPTAGLMGQRGGKDTVESPDMPVALDPTSSIKDKQVEDENSVNQKSEVIPGGEGVKEELRDTEVETGSKGKIKDTSEEAEENAASDHSEAVVVSPPIPVEAFEQKSEEVQHTESTSNLQEEERLEEVIPKLSETVQPGSTDNLQEKGSEIISSTLLESLQPESISSGDTVGDSSSLSNIGDATSLSKSIDDENAKTDVDDGLPDQTQDASLQGPNESRESHVSDVPVSTTEAEDSCADNRSSLEYNKVEASKAASDLVTPLTDAVSDSVDQKQHLGKYVKERMSSASNSSNIADSVAEHEKVMKEMKMMEAALHGAARQAQAKAEEIARLMNENEGNCKVDE</sequence>
<evidence type="ECO:0000256" key="1">
    <source>
        <dbReference type="ARBA" id="ARBA00004141"/>
    </source>
</evidence>
<organism evidence="5">
    <name type="scientific">Salvia splendens</name>
    <name type="common">Scarlet sage</name>
    <dbReference type="NCBI Taxonomy" id="180675"/>
    <lineage>
        <taxon>Eukaryota</taxon>
        <taxon>Viridiplantae</taxon>
        <taxon>Streptophyta</taxon>
        <taxon>Embryophyta</taxon>
        <taxon>Tracheophyta</taxon>
        <taxon>Spermatophyta</taxon>
        <taxon>Magnoliopsida</taxon>
        <taxon>eudicotyledons</taxon>
        <taxon>Gunneridae</taxon>
        <taxon>Pentapetalae</taxon>
        <taxon>asterids</taxon>
        <taxon>lamiids</taxon>
        <taxon>Lamiales</taxon>
        <taxon>Lamiaceae</taxon>
        <taxon>Nepetoideae</taxon>
        <taxon>Mentheae</taxon>
        <taxon>Salviinae</taxon>
        <taxon>Salvia</taxon>
        <taxon>Salvia subgen. Calosphace</taxon>
        <taxon>core Calosphace</taxon>
    </lineage>
</organism>
<feature type="compositionally biased region" description="Low complexity" evidence="2">
    <location>
        <begin position="375"/>
        <end position="385"/>
    </location>
</feature>
<evidence type="ECO:0000313" key="5">
    <source>
        <dbReference type="EMBL" id="KAG6415769.1"/>
    </source>
</evidence>
<proteinExistence type="predicted"/>
<evidence type="ECO:0000259" key="4">
    <source>
        <dbReference type="Pfam" id="PF14159"/>
    </source>
</evidence>
<feature type="compositionally biased region" description="Basic and acidic residues" evidence="2">
    <location>
        <begin position="414"/>
        <end position="424"/>
    </location>
</feature>
<dbReference type="PANTHER" id="PTHR47347:SF2">
    <property type="entry name" value="GOLGIN CANDIDATE 5"/>
    <property type="match status" value="1"/>
</dbReference>
<dbReference type="GO" id="GO:0016020">
    <property type="term" value="C:membrane"/>
    <property type="evidence" value="ECO:0007669"/>
    <property type="project" value="UniProtKB-SubCell"/>
</dbReference>
<feature type="domain" description="Cyanobacterial aminoacyl-tRNA synthetase CAAD" evidence="4">
    <location>
        <begin position="80"/>
        <end position="130"/>
    </location>
</feature>
<reference evidence="5" key="2">
    <citation type="submission" date="2020-08" db="EMBL/GenBank/DDBJ databases">
        <title>Plant Genome Project.</title>
        <authorList>
            <person name="Zhang R.-G."/>
        </authorList>
    </citation>
    <scope>NUCLEOTIDE SEQUENCE</scope>
    <source>
        <strain evidence="5">Huo1</strain>
        <tissue evidence="5">Leaf</tissue>
    </source>
</reference>
<feature type="compositionally biased region" description="Polar residues" evidence="2">
    <location>
        <begin position="430"/>
        <end position="441"/>
    </location>
</feature>
<keyword evidence="3" id="KW-1133">Transmembrane helix</keyword>
<feature type="compositionally biased region" description="Polar residues" evidence="2">
    <location>
        <begin position="359"/>
        <end position="368"/>
    </location>
</feature>
<keyword evidence="3" id="KW-0472">Membrane</keyword>
<name>A0A8X8ZTQ6_SALSN</name>
<keyword evidence="3" id="KW-0812">Transmembrane</keyword>
<evidence type="ECO:0000256" key="2">
    <source>
        <dbReference type="SAM" id="MobiDB-lite"/>
    </source>
</evidence>
<comment type="caution">
    <text evidence="5">The sequence shown here is derived from an EMBL/GenBank/DDBJ whole genome shotgun (WGS) entry which is preliminary data.</text>
</comment>
<reference evidence="5" key="1">
    <citation type="submission" date="2018-01" db="EMBL/GenBank/DDBJ databases">
        <authorList>
            <person name="Mao J.F."/>
        </authorList>
    </citation>
    <scope>NUCLEOTIDE SEQUENCE</scope>
    <source>
        <strain evidence="5">Huo1</strain>
        <tissue evidence="5">Leaf</tissue>
    </source>
</reference>